<accession>A0A5C6CE44</accession>
<organism evidence="2 3">
    <name type="scientific">Novipirellula galeiformis</name>
    <dbReference type="NCBI Taxonomy" id="2528004"/>
    <lineage>
        <taxon>Bacteria</taxon>
        <taxon>Pseudomonadati</taxon>
        <taxon>Planctomycetota</taxon>
        <taxon>Planctomycetia</taxon>
        <taxon>Pirellulales</taxon>
        <taxon>Pirellulaceae</taxon>
        <taxon>Novipirellula</taxon>
    </lineage>
</organism>
<dbReference type="InterPro" id="IPR014710">
    <property type="entry name" value="RmlC-like_jellyroll"/>
</dbReference>
<reference evidence="2 3" key="1">
    <citation type="submission" date="2019-02" db="EMBL/GenBank/DDBJ databases">
        <title>Deep-cultivation of Planctomycetes and their phenomic and genomic characterization uncovers novel biology.</title>
        <authorList>
            <person name="Wiegand S."/>
            <person name="Jogler M."/>
            <person name="Boedeker C."/>
            <person name="Pinto D."/>
            <person name="Vollmers J."/>
            <person name="Rivas-Marin E."/>
            <person name="Kohn T."/>
            <person name="Peeters S.H."/>
            <person name="Heuer A."/>
            <person name="Rast P."/>
            <person name="Oberbeckmann S."/>
            <person name="Bunk B."/>
            <person name="Jeske O."/>
            <person name="Meyerdierks A."/>
            <person name="Storesund J.E."/>
            <person name="Kallscheuer N."/>
            <person name="Luecker S."/>
            <person name="Lage O.M."/>
            <person name="Pohl T."/>
            <person name="Merkel B.J."/>
            <person name="Hornburger P."/>
            <person name="Mueller R.-W."/>
            <person name="Bruemmer F."/>
            <person name="Labrenz M."/>
            <person name="Spormann A.M."/>
            <person name="Op Den Camp H."/>
            <person name="Overmann J."/>
            <person name="Amann R."/>
            <person name="Jetten M.S.M."/>
            <person name="Mascher T."/>
            <person name="Medema M.H."/>
            <person name="Devos D.P."/>
            <person name="Kaster A.-K."/>
            <person name="Ovreas L."/>
            <person name="Rohde M."/>
            <person name="Galperin M.Y."/>
            <person name="Jogler C."/>
        </authorList>
    </citation>
    <scope>NUCLEOTIDE SEQUENCE [LARGE SCALE GENOMIC DNA]</scope>
    <source>
        <strain evidence="2 3">Pla52o</strain>
    </source>
</reference>
<dbReference type="InterPro" id="IPR013096">
    <property type="entry name" value="Cupin_2"/>
</dbReference>
<dbReference type="OrthoDB" id="8265259at2"/>
<dbReference type="Pfam" id="PF07883">
    <property type="entry name" value="Cupin_2"/>
    <property type="match status" value="1"/>
</dbReference>
<gene>
    <name evidence="2" type="ORF">Pla52o_30850</name>
</gene>
<keyword evidence="3" id="KW-1185">Reference proteome</keyword>
<evidence type="ECO:0000313" key="2">
    <source>
        <dbReference type="EMBL" id="TWU22037.1"/>
    </source>
</evidence>
<dbReference type="PANTHER" id="PTHR37694:SF1">
    <property type="entry name" value="SLR8022 PROTEIN"/>
    <property type="match status" value="1"/>
</dbReference>
<name>A0A5C6CE44_9BACT</name>
<evidence type="ECO:0000313" key="3">
    <source>
        <dbReference type="Proteomes" id="UP000316304"/>
    </source>
</evidence>
<dbReference type="InterPro" id="IPR011051">
    <property type="entry name" value="RmlC_Cupin_sf"/>
</dbReference>
<dbReference type="SUPFAM" id="SSF51182">
    <property type="entry name" value="RmlC-like cupins"/>
    <property type="match status" value="1"/>
</dbReference>
<dbReference type="AlphaFoldDB" id="A0A5C6CE44"/>
<comment type="caution">
    <text evidence="2">The sequence shown here is derived from an EMBL/GenBank/DDBJ whole genome shotgun (WGS) entry which is preliminary data.</text>
</comment>
<evidence type="ECO:0000259" key="1">
    <source>
        <dbReference type="Pfam" id="PF07883"/>
    </source>
</evidence>
<dbReference type="Gene3D" id="2.60.120.10">
    <property type="entry name" value="Jelly Rolls"/>
    <property type="match status" value="1"/>
</dbReference>
<dbReference type="RefSeq" id="WP_146595287.1">
    <property type="nucleotide sequence ID" value="NZ_SJPT01000005.1"/>
</dbReference>
<dbReference type="CDD" id="cd02230">
    <property type="entry name" value="cupin_HP0902-like"/>
    <property type="match status" value="1"/>
</dbReference>
<dbReference type="PANTHER" id="PTHR37694">
    <property type="entry name" value="SLR8022 PROTEIN"/>
    <property type="match status" value="1"/>
</dbReference>
<dbReference type="Proteomes" id="UP000316304">
    <property type="component" value="Unassembled WGS sequence"/>
</dbReference>
<protein>
    <submittedName>
        <fullName evidence="2">Cupin domain protein</fullName>
    </submittedName>
</protein>
<dbReference type="EMBL" id="SJPT01000005">
    <property type="protein sequence ID" value="TWU22037.1"/>
    <property type="molecule type" value="Genomic_DNA"/>
</dbReference>
<sequence length="110" mass="11626">MAIQHAKPGEVLEVGPLGDAIAATKTRALLKTESVEVLRLNLPAGKTIAEHKAPGEITVQCIEGRVTFTAMGQSHELTAGKLLYLSAAEPHAVQAQEDSSLLVTIIFGKQ</sequence>
<proteinExistence type="predicted"/>
<feature type="domain" description="Cupin type-2" evidence="1">
    <location>
        <begin position="40"/>
        <end position="106"/>
    </location>
</feature>